<organism evidence="5 6">
    <name type="scientific">Pseudogracilibacillus auburnensis</name>
    <dbReference type="NCBI Taxonomy" id="1494959"/>
    <lineage>
        <taxon>Bacteria</taxon>
        <taxon>Bacillati</taxon>
        <taxon>Bacillota</taxon>
        <taxon>Bacilli</taxon>
        <taxon>Bacillales</taxon>
        <taxon>Bacillaceae</taxon>
        <taxon>Pseudogracilibacillus</taxon>
    </lineage>
</organism>
<evidence type="ECO:0000313" key="6">
    <source>
        <dbReference type="Proteomes" id="UP000247978"/>
    </source>
</evidence>
<reference evidence="5 6" key="1">
    <citation type="submission" date="2018-05" db="EMBL/GenBank/DDBJ databases">
        <title>Genomic Encyclopedia of Type Strains, Phase IV (KMG-IV): sequencing the most valuable type-strain genomes for metagenomic binning, comparative biology and taxonomic classification.</title>
        <authorList>
            <person name="Goeker M."/>
        </authorList>
    </citation>
    <scope>NUCLEOTIDE SEQUENCE [LARGE SCALE GENOMIC DNA]</scope>
    <source>
        <strain evidence="5 6">DSM 28556</strain>
    </source>
</reference>
<dbReference type="EMBL" id="QJJQ01000004">
    <property type="protein sequence ID" value="PXW88065.1"/>
    <property type="molecule type" value="Genomic_DNA"/>
</dbReference>
<dbReference type="OrthoDB" id="9804819at2"/>
<dbReference type="Gene3D" id="3.40.50.300">
    <property type="entry name" value="P-loop containing nucleotide triphosphate hydrolases"/>
    <property type="match status" value="1"/>
</dbReference>
<gene>
    <name evidence="5" type="ORF">DFR56_104218</name>
</gene>
<dbReference type="InterPro" id="IPR003593">
    <property type="entry name" value="AAA+_ATPase"/>
</dbReference>
<evidence type="ECO:0000313" key="5">
    <source>
        <dbReference type="EMBL" id="PXW88065.1"/>
    </source>
</evidence>
<dbReference type="InterPro" id="IPR003439">
    <property type="entry name" value="ABC_transporter-like_ATP-bd"/>
</dbReference>
<dbReference type="AlphaFoldDB" id="A0A2V3W733"/>
<dbReference type="Proteomes" id="UP000247978">
    <property type="component" value="Unassembled WGS sequence"/>
</dbReference>
<dbReference type="InterPro" id="IPR051782">
    <property type="entry name" value="ABC_Transporter_VariousFunc"/>
</dbReference>
<evidence type="ECO:0000256" key="1">
    <source>
        <dbReference type="ARBA" id="ARBA00022448"/>
    </source>
</evidence>
<dbReference type="CDD" id="cd03230">
    <property type="entry name" value="ABC_DR_subfamily_A"/>
    <property type="match status" value="1"/>
</dbReference>
<dbReference type="PANTHER" id="PTHR42939:SF3">
    <property type="entry name" value="ABC TRANSPORTER ATP-BINDING COMPONENT"/>
    <property type="match status" value="1"/>
</dbReference>
<keyword evidence="3 5" id="KW-0067">ATP-binding</keyword>
<dbReference type="GO" id="GO:0005524">
    <property type="term" value="F:ATP binding"/>
    <property type="evidence" value="ECO:0007669"/>
    <property type="project" value="UniProtKB-KW"/>
</dbReference>
<feature type="domain" description="ABC transporter" evidence="4">
    <location>
        <begin position="1"/>
        <end position="227"/>
    </location>
</feature>
<dbReference type="RefSeq" id="WP_110394883.1">
    <property type="nucleotide sequence ID" value="NZ_JBHUHB010000001.1"/>
</dbReference>
<dbReference type="PROSITE" id="PS50893">
    <property type="entry name" value="ABC_TRANSPORTER_2"/>
    <property type="match status" value="1"/>
</dbReference>
<keyword evidence="6" id="KW-1185">Reference proteome</keyword>
<keyword evidence="2" id="KW-0547">Nucleotide-binding</keyword>
<dbReference type="PANTHER" id="PTHR42939">
    <property type="entry name" value="ABC TRANSPORTER ATP-BINDING PROTEIN ALBC-RELATED"/>
    <property type="match status" value="1"/>
</dbReference>
<sequence length="283" mass="33273">MNVVEFHNVSKKRKDFNIGKLNFMIPQGFITGFIGPNGSGKTTTIQMMMDLLKIDEGEIYLFGHPHKDYHSKQKVGFVYDDLYMYDDFTIKKMRAFIAPLYQNWNEELFEKYLQKFNLPYKKKLKQFSKGMKVKCSLLFALTHQPEFIVMDEPTAGLDPIFRRELLELLQELMVNERQTIFLSTHITTDLDKIADHIIFIHEGEILFQKTMEDIREQYFIIKGKADFIDADIRSLFVGLQETEIGFTALFEGDPSLFAEFRDDVVIEKATLEDIMYFFVKKEE</sequence>
<dbReference type="SMART" id="SM00382">
    <property type="entry name" value="AAA"/>
    <property type="match status" value="1"/>
</dbReference>
<dbReference type="Pfam" id="PF00005">
    <property type="entry name" value="ABC_tran"/>
    <property type="match status" value="1"/>
</dbReference>
<evidence type="ECO:0000259" key="4">
    <source>
        <dbReference type="PROSITE" id="PS50893"/>
    </source>
</evidence>
<name>A0A2V3W733_9BACI</name>
<accession>A0A2V3W733</accession>
<proteinExistence type="predicted"/>
<keyword evidence="1" id="KW-0813">Transport</keyword>
<protein>
    <submittedName>
        <fullName evidence="5">ABC-2 type transport system ATP-binding protein</fullName>
    </submittedName>
</protein>
<dbReference type="GO" id="GO:0016887">
    <property type="term" value="F:ATP hydrolysis activity"/>
    <property type="evidence" value="ECO:0007669"/>
    <property type="project" value="InterPro"/>
</dbReference>
<evidence type="ECO:0000256" key="3">
    <source>
        <dbReference type="ARBA" id="ARBA00022840"/>
    </source>
</evidence>
<dbReference type="InterPro" id="IPR027417">
    <property type="entry name" value="P-loop_NTPase"/>
</dbReference>
<evidence type="ECO:0000256" key="2">
    <source>
        <dbReference type="ARBA" id="ARBA00022741"/>
    </source>
</evidence>
<comment type="caution">
    <text evidence="5">The sequence shown here is derived from an EMBL/GenBank/DDBJ whole genome shotgun (WGS) entry which is preliminary data.</text>
</comment>
<dbReference type="SUPFAM" id="SSF52540">
    <property type="entry name" value="P-loop containing nucleoside triphosphate hydrolases"/>
    <property type="match status" value="1"/>
</dbReference>